<dbReference type="SUPFAM" id="SSF53448">
    <property type="entry name" value="Nucleotide-diphospho-sugar transferases"/>
    <property type="match status" value="1"/>
</dbReference>
<dbReference type="InterPro" id="IPR001173">
    <property type="entry name" value="Glyco_trans_2-like"/>
</dbReference>
<dbReference type="Gene3D" id="3.90.550.10">
    <property type="entry name" value="Spore Coat Polysaccharide Biosynthesis Protein SpsA, Chain A"/>
    <property type="match status" value="1"/>
</dbReference>
<dbReference type="EMBL" id="DVNH01000039">
    <property type="protein sequence ID" value="HIU52006.1"/>
    <property type="molecule type" value="Genomic_DNA"/>
</dbReference>
<dbReference type="InterPro" id="IPR029044">
    <property type="entry name" value="Nucleotide-diphossugar_trans"/>
</dbReference>
<dbReference type="Pfam" id="PF00535">
    <property type="entry name" value="Glycos_transf_2"/>
    <property type="match status" value="1"/>
</dbReference>
<name>A0A9D1M1M1_9FIRM</name>
<evidence type="ECO:0000313" key="3">
    <source>
        <dbReference type="Proteomes" id="UP000824093"/>
    </source>
</evidence>
<proteinExistence type="predicted"/>
<dbReference type="CDD" id="cd00761">
    <property type="entry name" value="Glyco_tranf_GTA_type"/>
    <property type="match status" value="1"/>
</dbReference>
<evidence type="ECO:0000313" key="2">
    <source>
        <dbReference type="EMBL" id="HIU52006.1"/>
    </source>
</evidence>
<dbReference type="GO" id="GO:0016758">
    <property type="term" value="F:hexosyltransferase activity"/>
    <property type="evidence" value="ECO:0007669"/>
    <property type="project" value="UniProtKB-ARBA"/>
</dbReference>
<reference evidence="2" key="1">
    <citation type="submission" date="2020-10" db="EMBL/GenBank/DDBJ databases">
        <authorList>
            <person name="Gilroy R."/>
        </authorList>
    </citation>
    <scope>NUCLEOTIDE SEQUENCE</scope>
    <source>
        <strain evidence="2">CHK195-15760</strain>
    </source>
</reference>
<reference evidence="2" key="2">
    <citation type="journal article" date="2021" name="PeerJ">
        <title>Extensive microbial diversity within the chicken gut microbiome revealed by metagenomics and culture.</title>
        <authorList>
            <person name="Gilroy R."/>
            <person name="Ravi A."/>
            <person name="Getino M."/>
            <person name="Pursley I."/>
            <person name="Horton D.L."/>
            <person name="Alikhan N.F."/>
            <person name="Baker D."/>
            <person name="Gharbi K."/>
            <person name="Hall N."/>
            <person name="Watson M."/>
            <person name="Adriaenssens E.M."/>
            <person name="Foster-Nyarko E."/>
            <person name="Jarju S."/>
            <person name="Secka A."/>
            <person name="Antonio M."/>
            <person name="Oren A."/>
            <person name="Chaudhuri R.R."/>
            <person name="La Ragione R."/>
            <person name="Hildebrand F."/>
            <person name="Pallen M.J."/>
        </authorList>
    </citation>
    <scope>NUCLEOTIDE SEQUENCE</scope>
    <source>
        <strain evidence="2">CHK195-15760</strain>
    </source>
</reference>
<sequence>MKISVIIPVYNAERTVIQTIESVLKQNFSNIEIVLVNDGSKDNSQEVIDQYEKKYPDTVKGLQKENGGLSSARNYGVSYATGDYLMFLDAGDYIEENLFETLKKEMDNQIDLIKFKMKTVTEEGKEIQKMDGPIFDLCSGEEAFQKLYASDSYLEVACIYLYRKEFFIKNSFEYNETKYHDTYAGTYHEDFGLTPLVIIKAKSVVSTNVFGYNYVQDAGSITRNKDYQKNLDRAQDLLVHYDNMIETIKKYQITKETEEDLKSYYTNVILLKIRDLNKEDANSYIKEIKKRKMVRNIKIKNVKQLVKRILLTIHIKCYLKLR</sequence>
<gene>
    <name evidence="2" type="ORF">IAB70_05245</name>
</gene>
<organism evidence="2 3">
    <name type="scientific">Candidatus Merdicola faecigallinarum</name>
    <dbReference type="NCBI Taxonomy" id="2840862"/>
    <lineage>
        <taxon>Bacteria</taxon>
        <taxon>Bacillati</taxon>
        <taxon>Bacillota</taxon>
        <taxon>Clostridia</taxon>
        <taxon>Candidatus Merdicola</taxon>
    </lineage>
</organism>
<accession>A0A9D1M1M1</accession>
<dbReference type="Proteomes" id="UP000824093">
    <property type="component" value="Unassembled WGS sequence"/>
</dbReference>
<dbReference type="PANTHER" id="PTHR22916:SF3">
    <property type="entry name" value="UDP-GLCNAC:BETAGAL BETA-1,3-N-ACETYLGLUCOSAMINYLTRANSFERASE-LIKE PROTEIN 1"/>
    <property type="match status" value="1"/>
</dbReference>
<evidence type="ECO:0000259" key="1">
    <source>
        <dbReference type="Pfam" id="PF00535"/>
    </source>
</evidence>
<protein>
    <submittedName>
        <fullName evidence="2">Glycosyltransferase</fullName>
    </submittedName>
</protein>
<dbReference type="PANTHER" id="PTHR22916">
    <property type="entry name" value="GLYCOSYLTRANSFERASE"/>
    <property type="match status" value="1"/>
</dbReference>
<feature type="domain" description="Glycosyltransferase 2-like" evidence="1">
    <location>
        <begin position="4"/>
        <end position="143"/>
    </location>
</feature>
<comment type="caution">
    <text evidence="2">The sequence shown here is derived from an EMBL/GenBank/DDBJ whole genome shotgun (WGS) entry which is preliminary data.</text>
</comment>
<dbReference type="AlphaFoldDB" id="A0A9D1M1M1"/>